<protein>
    <recommendedName>
        <fullName evidence="3">CYTH domain-containing protein</fullName>
    </recommendedName>
</protein>
<evidence type="ECO:0000313" key="1">
    <source>
        <dbReference type="EMBL" id="QDU29937.1"/>
    </source>
</evidence>
<dbReference type="SUPFAM" id="SSF55154">
    <property type="entry name" value="CYTH-like phosphatases"/>
    <property type="match status" value="1"/>
</dbReference>
<name>A0A517YI74_9BACT</name>
<dbReference type="KEGG" id="aagg:ETAA8_50540"/>
<reference evidence="1 2" key="1">
    <citation type="submission" date="2019-02" db="EMBL/GenBank/DDBJ databases">
        <title>Deep-cultivation of Planctomycetes and their phenomic and genomic characterization uncovers novel biology.</title>
        <authorList>
            <person name="Wiegand S."/>
            <person name="Jogler M."/>
            <person name="Boedeker C."/>
            <person name="Pinto D."/>
            <person name="Vollmers J."/>
            <person name="Rivas-Marin E."/>
            <person name="Kohn T."/>
            <person name="Peeters S.H."/>
            <person name="Heuer A."/>
            <person name="Rast P."/>
            <person name="Oberbeckmann S."/>
            <person name="Bunk B."/>
            <person name="Jeske O."/>
            <person name="Meyerdierks A."/>
            <person name="Storesund J.E."/>
            <person name="Kallscheuer N."/>
            <person name="Luecker S."/>
            <person name="Lage O.M."/>
            <person name="Pohl T."/>
            <person name="Merkel B.J."/>
            <person name="Hornburger P."/>
            <person name="Mueller R.-W."/>
            <person name="Bruemmer F."/>
            <person name="Labrenz M."/>
            <person name="Spormann A.M."/>
            <person name="Op den Camp H."/>
            <person name="Overmann J."/>
            <person name="Amann R."/>
            <person name="Jetten M.S.M."/>
            <person name="Mascher T."/>
            <person name="Medema M.H."/>
            <person name="Devos D.P."/>
            <person name="Kaster A.-K."/>
            <person name="Ovreas L."/>
            <person name="Rohde M."/>
            <person name="Galperin M.Y."/>
            <person name="Jogler C."/>
        </authorList>
    </citation>
    <scope>NUCLEOTIDE SEQUENCE [LARGE SCALE GENOMIC DNA]</scope>
    <source>
        <strain evidence="1 2">ETA_A8</strain>
    </source>
</reference>
<dbReference type="Gene3D" id="2.40.320.10">
    <property type="entry name" value="Hypothetical Protein Pfu-838710-001"/>
    <property type="match status" value="1"/>
</dbReference>
<dbReference type="EMBL" id="CP036274">
    <property type="protein sequence ID" value="QDU29937.1"/>
    <property type="molecule type" value="Genomic_DNA"/>
</dbReference>
<dbReference type="AlphaFoldDB" id="A0A517YI74"/>
<dbReference type="Proteomes" id="UP000315017">
    <property type="component" value="Chromosome"/>
</dbReference>
<accession>A0A517YI74</accession>
<organism evidence="1 2">
    <name type="scientific">Anatilimnocola aggregata</name>
    <dbReference type="NCBI Taxonomy" id="2528021"/>
    <lineage>
        <taxon>Bacteria</taxon>
        <taxon>Pseudomonadati</taxon>
        <taxon>Planctomycetota</taxon>
        <taxon>Planctomycetia</taxon>
        <taxon>Pirellulales</taxon>
        <taxon>Pirellulaceae</taxon>
        <taxon>Anatilimnocola</taxon>
    </lineage>
</organism>
<evidence type="ECO:0000313" key="2">
    <source>
        <dbReference type="Proteomes" id="UP000315017"/>
    </source>
</evidence>
<dbReference type="InterPro" id="IPR033469">
    <property type="entry name" value="CYTH-like_dom_sf"/>
</dbReference>
<keyword evidence="2" id="KW-1185">Reference proteome</keyword>
<proteinExistence type="predicted"/>
<gene>
    <name evidence="1" type="ORF">ETAA8_50540</name>
</gene>
<sequence>MVRPTFLGSTSGMADFIAPKYSLLEIERRWLVNRQAIGSLDPSTARCIEDLYIAGSQLRLRKMTSADGNIIYKLGKKYGATDSSGEPVTNLYLTAAEHAIFDSLPGDRASKVRYLISDGALDVYEFPRTGFTVFEREFNNELAALRYLPPSFVVEEITQQPEYSGAALAAVELRTS</sequence>
<evidence type="ECO:0008006" key="3">
    <source>
        <dbReference type="Google" id="ProtNLM"/>
    </source>
</evidence>